<dbReference type="GO" id="GO:0016491">
    <property type="term" value="F:oxidoreductase activity"/>
    <property type="evidence" value="ECO:0007669"/>
    <property type="project" value="UniProtKB-KW"/>
</dbReference>
<dbReference type="OrthoDB" id="294295at2759"/>
<evidence type="ECO:0000313" key="3">
    <source>
        <dbReference type="Proteomes" id="UP000193144"/>
    </source>
</evidence>
<keyword evidence="1" id="KW-0560">Oxidoreductase</keyword>
<dbReference type="SUPFAM" id="SSF51735">
    <property type="entry name" value="NAD(P)-binding Rossmann-fold domains"/>
    <property type="match status" value="1"/>
</dbReference>
<keyword evidence="3" id="KW-1185">Reference proteome</keyword>
<feature type="non-terminal residue" evidence="2">
    <location>
        <position position="1"/>
    </location>
</feature>
<dbReference type="PANTHER" id="PTHR43639:SF5">
    <property type="entry name" value="OXIDOREDUCTASE, SHORT-CHAIN DEHYDROGENASE_REDUCTASE FAMILY (AFU_ORTHOLOGUE AFUA_6G09140)"/>
    <property type="match status" value="1"/>
</dbReference>
<dbReference type="InterPro" id="IPR002347">
    <property type="entry name" value="SDR_fam"/>
</dbReference>
<dbReference type="STRING" id="1231657.A0A1Y1Z9S8"/>
<dbReference type="InterPro" id="IPR036291">
    <property type="entry name" value="NAD(P)-bd_dom_sf"/>
</dbReference>
<dbReference type="Gene3D" id="3.40.50.720">
    <property type="entry name" value="NAD(P)-binding Rossmann-like Domain"/>
    <property type="match status" value="1"/>
</dbReference>
<reference evidence="2 3" key="1">
    <citation type="submission" date="2016-07" db="EMBL/GenBank/DDBJ databases">
        <title>Pervasive Adenine N6-methylation of Active Genes in Fungi.</title>
        <authorList>
            <consortium name="DOE Joint Genome Institute"/>
            <person name="Mondo S.J."/>
            <person name="Dannebaum R.O."/>
            <person name="Kuo R.C."/>
            <person name="Labutti K."/>
            <person name="Haridas S."/>
            <person name="Kuo A."/>
            <person name="Salamov A."/>
            <person name="Ahrendt S.R."/>
            <person name="Lipzen A."/>
            <person name="Sullivan W."/>
            <person name="Andreopoulos W.B."/>
            <person name="Clum A."/>
            <person name="Lindquist E."/>
            <person name="Daum C."/>
            <person name="Ramamoorthy G.K."/>
            <person name="Gryganskyi A."/>
            <person name="Culley D."/>
            <person name="Magnuson J.K."/>
            <person name="James T.Y."/>
            <person name="O'Malley M.A."/>
            <person name="Stajich J.E."/>
            <person name="Spatafora J.W."/>
            <person name="Visel A."/>
            <person name="Grigoriev I.V."/>
        </authorList>
    </citation>
    <scope>NUCLEOTIDE SEQUENCE [LARGE SCALE GENOMIC DNA]</scope>
    <source>
        <strain evidence="2 3">CBS 115471</strain>
    </source>
</reference>
<dbReference type="EMBL" id="MCFA01000112">
    <property type="protein sequence ID" value="ORY07020.1"/>
    <property type="molecule type" value="Genomic_DNA"/>
</dbReference>
<dbReference type="Pfam" id="PF00106">
    <property type="entry name" value="adh_short"/>
    <property type="match status" value="1"/>
</dbReference>
<proteinExistence type="predicted"/>
<evidence type="ECO:0000313" key="2">
    <source>
        <dbReference type="EMBL" id="ORY07020.1"/>
    </source>
</evidence>
<dbReference type="Proteomes" id="UP000193144">
    <property type="component" value="Unassembled WGS sequence"/>
</dbReference>
<comment type="caution">
    <text evidence="2">The sequence shown here is derived from an EMBL/GenBank/DDBJ whole genome shotgun (WGS) entry which is preliminary data.</text>
</comment>
<name>A0A1Y1Z9S8_9PLEO</name>
<gene>
    <name evidence="2" type="ORF">BCR34DRAFT_666459</name>
</gene>
<organism evidence="2 3">
    <name type="scientific">Clohesyomyces aquaticus</name>
    <dbReference type="NCBI Taxonomy" id="1231657"/>
    <lineage>
        <taxon>Eukaryota</taxon>
        <taxon>Fungi</taxon>
        <taxon>Dikarya</taxon>
        <taxon>Ascomycota</taxon>
        <taxon>Pezizomycotina</taxon>
        <taxon>Dothideomycetes</taxon>
        <taxon>Pleosporomycetidae</taxon>
        <taxon>Pleosporales</taxon>
        <taxon>Lindgomycetaceae</taxon>
        <taxon>Clohesyomyces</taxon>
    </lineage>
</organism>
<dbReference type="AlphaFoldDB" id="A0A1Y1Z9S8"/>
<evidence type="ECO:0000256" key="1">
    <source>
        <dbReference type="ARBA" id="ARBA00023002"/>
    </source>
</evidence>
<accession>A0A1Y1Z9S8</accession>
<dbReference type="PRINTS" id="PR00081">
    <property type="entry name" value="GDHRDH"/>
</dbReference>
<dbReference type="PANTHER" id="PTHR43639">
    <property type="entry name" value="OXIDOREDUCTASE, SHORT-CHAIN DEHYDROGENASE/REDUCTASE FAMILY (AFU_ORTHOLOGUE AFUA_5G02870)"/>
    <property type="match status" value="1"/>
</dbReference>
<sequence length="142" mass="15540">MLLAANYICLLAGKVCIITGASSGFEESISKRFILEGANVVIAEINESAGKRFEKEIASISHPGSKGQVLLVHTDVTSKQSWGDLMSKTLDRSGKLDIVLNNVGTTYVKKPSHEVTERGWQMLIDINMKSTYQVRPLSCHTS</sequence>
<protein>
    <submittedName>
        <fullName evidence="2">Uncharacterized protein</fullName>
    </submittedName>
</protein>